<keyword evidence="6" id="KW-1185">Reference proteome</keyword>
<accession>A0ABU9U828</accession>
<comment type="caution">
    <text evidence="5">The sequence shown here is derived from an EMBL/GenBank/DDBJ whole genome shotgun (WGS) entry which is preliminary data.</text>
</comment>
<dbReference type="SUPFAM" id="SSF54523">
    <property type="entry name" value="Pili subunits"/>
    <property type="match status" value="1"/>
</dbReference>
<proteinExistence type="inferred from homology"/>
<feature type="transmembrane region" description="Helical" evidence="4">
    <location>
        <begin position="12"/>
        <end position="35"/>
    </location>
</feature>
<evidence type="ECO:0000256" key="2">
    <source>
        <dbReference type="ARBA" id="ARBA00022481"/>
    </source>
</evidence>
<reference evidence="5 6" key="1">
    <citation type="submission" date="2024-03" db="EMBL/GenBank/DDBJ databases">
        <title>Community enrichment and isolation of bacterial strains for fucoidan degradation.</title>
        <authorList>
            <person name="Sichert A."/>
        </authorList>
    </citation>
    <scope>NUCLEOTIDE SEQUENCE [LARGE SCALE GENOMIC DNA]</scope>
    <source>
        <strain evidence="5 6">AS81</strain>
    </source>
</reference>
<dbReference type="Proteomes" id="UP001388366">
    <property type="component" value="Unassembled WGS sequence"/>
</dbReference>
<keyword evidence="4" id="KW-1133">Transmembrane helix</keyword>
<keyword evidence="3" id="KW-0281">Fimbrium</keyword>
<evidence type="ECO:0000256" key="4">
    <source>
        <dbReference type="SAM" id="Phobius"/>
    </source>
</evidence>
<evidence type="ECO:0000256" key="3">
    <source>
        <dbReference type="RuleBase" id="RU000389"/>
    </source>
</evidence>
<keyword evidence="4" id="KW-0472">Membrane</keyword>
<evidence type="ECO:0000313" key="5">
    <source>
        <dbReference type="EMBL" id="MEM5553192.1"/>
    </source>
</evidence>
<organism evidence="5 6">
    <name type="scientific">Pseudoalteromonas neustonica</name>
    <dbReference type="NCBI Taxonomy" id="1840331"/>
    <lineage>
        <taxon>Bacteria</taxon>
        <taxon>Pseudomonadati</taxon>
        <taxon>Pseudomonadota</taxon>
        <taxon>Gammaproteobacteria</taxon>
        <taxon>Alteromonadales</taxon>
        <taxon>Pseudoalteromonadaceae</taxon>
        <taxon>Pseudoalteromonas</taxon>
    </lineage>
</organism>
<comment type="similarity">
    <text evidence="1 3">Belongs to the N-Me-Phe pilin family.</text>
</comment>
<dbReference type="PROSITE" id="PS00409">
    <property type="entry name" value="PROKAR_NTER_METHYL"/>
    <property type="match status" value="1"/>
</dbReference>
<dbReference type="NCBIfam" id="TIGR02532">
    <property type="entry name" value="IV_pilin_GFxxxE"/>
    <property type="match status" value="1"/>
</dbReference>
<keyword evidence="4" id="KW-0812">Transmembrane</keyword>
<evidence type="ECO:0000313" key="6">
    <source>
        <dbReference type="Proteomes" id="UP001388366"/>
    </source>
</evidence>
<name>A0ABU9U828_9GAMM</name>
<dbReference type="InterPro" id="IPR012902">
    <property type="entry name" value="N_methyl_site"/>
</dbReference>
<dbReference type="Pfam" id="PF07963">
    <property type="entry name" value="N_methyl"/>
    <property type="match status" value="1"/>
</dbReference>
<keyword evidence="2" id="KW-0488">Methylation</keyword>
<dbReference type="InterPro" id="IPR001082">
    <property type="entry name" value="Pilin"/>
</dbReference>
<dbReference type="PANTHER" id="PTHR30093">
    <property type="entry name" value="GENERAL SECRETION PATHWAY PROTEIN G"/>
    <property type="match status" value="1"/>
</dbReference>
<gene>
    <name evidence="5" type="ORF">WNY63_20985</name>
</gene>
<dbReference type="Gene3D" id="3.30.700.10">
    <property type="entry name" value="Glycoprotein, Type 4 Pilin"/>
    <property type="match status" value="1"/>
</dbReference>
<dbReference type="EMBL" id="JBBMQU010000070">
    <property type="protein sequence ID" value="MEM5553192.1"/>
    <property type="molecule type" value="Genomic_DNA"/>
</dbReference>
<sequence length="143" mass="14809">MEKMTQQKQKGFTLIELMIVVAIIGILAAIALPAYQDYTKRAHVSEGMSLSAGAKSAVTETYASKGAFPTDNAGAGLDDAANIKGNAVTSVTVVANGVIEVLFDNTKVGTGKLVFTPTDEGGSISWVCSGDALEAKLLPANCR</sequence>
<dbReference type="Pfam" id="PF00114">
    <property type="entry name" value="Pilin"/>
    <property type="match status" value="1"/>
</dbReference>
<protein>
    <submittedName>
        <fullName evidence="5">Pilin</fullName>
    </submittedName>
</protein>
<dbReference type="PANTHER" id="PTHR30093:SF34">
    <property type="entry name" value="PREPILIN PEPTIDASE-DEPENDENT PROTEIN D"/>
    <property type="match status" value="1"/>
</dbReference>
<evidence type="ECO:0000256" key="1">
    <source>
        <dbReference type="ARBA" id="ARBA00005233"/>
    </source>
</evidence>
<dbReference type="InterPro" id="IPR045584">
    <property type="entry name" value="Pilin-like"/>
</dbReference>